<dbReference type="InParanoid" id="F9XC10"/>
<evidence type="ECO:0000313" key="2">
    <source>
        <dbReference type="Proteomes" id="UP000008062"/>
    </source>
</evidence>
<proteinExistence type="predicted"/>
<dbReference type="GeneID" id="13396969"/>
<dbReference type="KEGG" id="ztr:MYCGRDRAFT_104488"/>
<organism evidence="1 2">
    <name type="scientific">Zymoseptoria tritici (strain CBS 115943 / IPO323)</name>
    <name type="common">Speckled leaf blotch fungus</name>
    <name type="synonym">Septoria tritici</name>
    <dbReference type="NCBI Taxonomy" id="336722"/>
    <lineage>
        <taxon>Eukaryota</taxon>
        <taxon>Fungi</taxon>
        <taxon>Dikarya</taxon>
        <taxon>Ascomycota</taxon>
        <taxon>Pezizomycotina</taxon>
        <taxon>Dothideomycetes</taxon>
        <taxon>Dothideomycetidae</taxon>
        <taxon>Mycosphaerellales</taxon>
        <taxon>Mycosphaerellaceae</taxon>
        <taxon>Zymoseptoria</taxon>
    </lineage>
</organism>
<name>F9XC10_ZYMTI</name>
<evidence type="ECO:0000313" key="1">
    <source>
        <dbReference type="EMBL" id="EGP87153.1"/>
    </source>
</evidence>
<sequence length="155" mass="17577">MAVPLSVLHILRAYWDQDRHTAVECKDVRWACVGLTYGFLSLGSFASKQPSVRIRDIRAYGGTGRSQYTVKRARPGSLNPSPRPRIMHRTCIIEHFISATIIIRHIVELRGSDHNVTHTSQQYLLSSGRSINTVGRWRWNADRNSSSRSEGFEVA</sequence>
<gene>
    <name evidence="1" type="ORF">MYCGRDRAFT_104488</name>
</gene>
<dbReference type="Proteomes" id="UP000008062">
    <property type="component" value="Chromosome 5"/>
</dbReference>
<accession>F9XC10</accession>
<dbReference type="EMBL" id="CM001200">
    <property type="protein sequence ID" value="EGP87153.1"/>
    <property type="molecule type" value="Genomic_DNA"/>
</dbReference>
<keyword evidence="2" id="KW-1185">Reference proteome</keyword>
<dbReference type="RefSeq" id="XP_003852177.1">
    <property type="nucleotide sequence ID" value="XM_003852129.1"/>
</dbReference>
<reference evidence="1 2" key="1">
    <citation type="journal article" date="2011" name="PLoS Genet.">
        <title>Finished genome of the fungal wheat pathogen Mycosphaerella graminicola reveals dispensome structure, chromosome plasticity, and stealth pathogenesis.</title>
        <authorList>
            <person name="Goodwin S.B."/>
            <person name="Ben M'barek S."/>
            <person name="Dhillon B."/>
            <person name="Wittenberg A.H.J."/>
            <person name="Crane C.F."/>
            <person name="Hane J.K."/>
            <person name="Foster A.J."/>
            <person name="Van der Lee T.A.J."/>
            <person name="Grimwood J."/>
            <person name="Aerts A."/>
            <person name="Antoniw J."/>
            <person name="Bailey A."/>
            <person name="Bluhm B."/>
            <person name="Bowler J."/>
            <person name="Bristow J."/>
            <person name="van der Burgt A."/>
            <person name="Canto-Canche B."/>
            <person name="Churchill A.C.L."/>
            <person name="Conde-Ferraez L."/>
            <person name="Cools H.J."/>
            <person name="Coutinho P.M."/>
            <person name="Csukai M."/>
            <person name="Dehal P."/>
            <person name="De Wit P."/>
            <person name="Donzelli B."/>
            <person name="van de Geest H.C."/>
            <person name="van Ham R.C.H.J."/>
            <person name="Hammond-Kosack K.E."/>
            <person name="Henrissat B."/>
            <person name="Kilian A."/>
            <person name="Kobayashi A.K."/>
            <person name="Koopmann E."/>
            <person name="Kourmpetis Y."/>
            <person name="Kuzniar A."/>
            <person name="Lindquist E."/>
            <person name="Lombard V."/>
            <person name="Maliepaard C."/>
            <person name="Martins N."/>
            <person name="Mehrabi R."/>
            <person name="Nap J.P.H."/>
            <person name="Ponomarenko A."/>
            <person name="Rudd J.J."/>
            <person name="Salamov A."/>
            <person name="Schmutz J."/>
            <person name="Schouten H.J."/>
            <person name="Shapiro H."/>
            <person name="Stergiopoulos I."/>
            <person name="Torriani S.F.F."/>
            <person name="Tu H."/>
            <person name="de Vries R.P."/>
            <person name="Waalwijk C."/>
            <person name="Ware S.B."/>
            <person name="Wiebenga A."/>
            <person name="Zwiers L.-H."/>
            <person name="Oliver R.P."/>
            <person name="Grigoriev I.V."/>
            <person name="Kema G.H.J."/>
        </authorList>
    </citation>
    <scope>NUCLEOTIDE SEQUENCE [LARGE SCALE GENOMIC DNA]</scope>
    <source>
        <strain evidence="2">CBS 115943 / IPO323</strain>
    </source>
</reference>
<dbReference type="AlphaFoldDB" id="F9XC10"/>
<dbReference type="HOGENOM" id="CLU_1696902_0_0_1"/>
<protein>
    <submittedName>
        <fullName evidence="1">Uncharacterized protein</fullName>
    </submittedName>
</protein>